<proteinExistence type="predicted"/>
<keyword evidence="2" id="KW-1185">Reference proteome</keyword>
<sequence length="164" mass="19545">MELRNALEENEDISSKVTLEFYNSTLKKKQKITWNNFHYEIDEYGDCYSYVKNKSPQHPICIAGKIRSITEPKPEYDFYSIKLEPPKPMNEKGAYKIPVIEIKVQNKKMDNMIRNQVGKNILIYCKFWALEPQSWKEDKYHFLNIKGNLVHKNQALIFDEKDYD</sequence>
<dbReference type="OrthoDB" id="2990080at2"/>
<reference evidence="1 2" key="1">
    <citation type="submission" date="2014-10" db="EMBL/GenBank/DDBJ databases">
        <title>Genome sequence of Clostridium aceticum DSM 1496.</title>
        <authorList>
            <person name="Poehlein A."/>
            <person name="Schiel-Bengelsdorf B."/>
            <person name="Gottschalk G."/>
            <person name="Duerre P."/>
            <person name="Daniel R."/>
        </authorList>
    </citation>
    <scope>NUCLEOTIDE SEQUENCE [LARGE SCALE GENOMIC DNA]</scope>
    <source>
        <strain evidence="1 2">DSM 1496</strain>
    </source>
</reference>
<dbReference type="KEGG" id="cace:CACET_c23170"/>
<name>A0A0D8I617_9CLOT</name>
<protein>
    <submittedName>
        <fullName evidence="1">Uncharacterized protein</fullName>
    </submittedName>
</protein>
<organism evidence="1 2">
    <name type="scientific">Clostridium aceticum</name>
    <dbReference type="NCBI Taxonomy" id="84022"/>
    <lineage>
        <taxon>Bacteria</taxon>
        <taxon>Bacillati</taxon>
        <taxon>Bacillota</taxon>
        <taxon>Clostridia</taxon>
        <taxon>Eubacteriales</taxon>
        <taxon>Clostridiaceae</taxon>
        <taxon>Clostridium</taxon>
    </lineage>
</organism>
<dbReference type="RefSeq" id="WP_044826292.1">
    <property type="nucleotide sequence ID" value="NZ_CP009687.1"/>
</dbReference>
<gene>
    <name evidence="1" type="ORF">CACET_c23170</name>
</gene>
<evidence type="ECO:0000313" key="2">
    <source>
        <dbReference type="Proteomes" id="UP000035704"/>
    </source>
</evidence>
<evidence type="ECO:0000313" key="1">
    <source>
        <dbReference type="EMBL" id="AKL95763.1"/>
    </source>
</evidence>
<dbReference type="PATRIC" id="fig|84022.5.peg.2200"/>
<accession>A0A0D8I617</accession>
<dbReference type="AlphaFoldDB" id="A0A0D8I617"/>
<dbReference type="EMBL" id="CP009687">
    <property type="protein sequence ID" value="AKL95763.1"/>
    <property type="molecule type" value="Genomic_DNA"/>
</dbReference>
<dbReference type="Proteomes" id="UP000035704">
    <property type="component" value="Chromosome"/>
</dbReference>